<dbReference type="RefSeq" id="WP_221557806.1">
    <property type="nucleotide sequence ID" value="NZ_JAIGNO010000004.1"/>
</dbReference>
<gene>
    <name evidence="1" type="ORF">K3174_08370</name>
</gene>
<keyword evidence="2" id="KW-1185">Reference proteome</keyword>
<comment type="caution">
    <text evidence="1">The sequence shown here is derived from an EMBL/GenBank/DDBJ whole genome shotgun (WGS) entry which is preliminary data.</text>
</comment>
<name>A0ABS7J5D5_9SPHN</name>
<accession>A0ABS7J5D5</accession>
<reference evidence="1 2" key="1">
    <citation type="submission" date="2021-08" db="EMBL/GenBank/DDBJ databases">
        <title>Comparative Genomics Analysis of the Genus Qipengyuania Reveals Extensive Genetic Diversity and Metabolic Versatility, Including the Description of Fifteen Novel Species.</title>
        <authorList>
            <person name="Liu Y."/>
        </authorList>
    </citation>
    <scope>NUCLEOTIDE SEQUENCE [LARGE SCALE GENOMIC DNA]</scope>
    <source>
        <strain evidence="1 2">6D47A</strain>
    </source>
</reference>
<proteinExistence type="predicted"/>
<protein>
    <submittedName>
        <fullName evidence="1">Uncharacterized protein</fullName>
    </submittedName>
</protein>
<evidence type="ECO:0000313" key="1">
    <source>
        <dbReference type="EMBL" id="MBX7482543.1"/>
    </source>
</evidence>
<sequence length="158" mass="17859">MIDDGNMCDRNFVAYLPDRFAKVSQSSIAELAQEPLGRPCSLRSYVVETSERAWITPIDQLTCEEARMLVSQKLGLAHICEHVAEFVYLYPRAEVSFYRGDFTLCVLRAFAEIKRASLLSVQRICDANLDSMVEALSWSRPLLKEAVELVAHARESAK</sequence>
<dbReference type="EMBL" id="JAIGNO010000004">
    <property type="protein sequence ID" value="MBX7482543.1"/>
    <property type="molecule type" value="Genomic_DNA"/>
</dbReference>
<organism evidence="1 2">
    <name type="scientific">Qipengyuania qiaonensis</name>
    <dbReference type="NCBI Taxonomy" id="2867240"/>
    <lineage>
        <taxon>Bacteria</taxon>
        <taxon>Pseudomonadati</taxon>
        <taxon>Pseudomonadota</taxon>
        <taxon>Alphaproteobacteria</taxon>
        <taxon>Sphingomonadales</taxon>
        <taxon>Erythrobacteraceae</taxon>
        <taxon>Qipengyuania</taxon>
    </lineage>
</organism>
<evidence type="ECO:0000313" key="2">
    <source>
        <dbReference type="Proteomes" id="UP000755104"/>
    </source>
</evidence>
<dbReference type="Proteomes" id="UP000755104">
    <property type="component" value="Unassembled WGS sequence"/>
</dbReference>